<dbReference type="Proteomes" id="UP000824236">
    <property type="component" value="Unassembled WGS sequence"/>
</dbReference>
<accession>A0A9E2KH41</accession>
<dbReference type="AlphaFoldDB" id="A0A9E2KH41"/>
<feature type="signal peptide" evidence="1">
    <location>
        <begin position="1"/>
        <end position="22"/>
    </location>
</feature>
<evidence type="ECO:0000313" key="2">
    <source>
        <dbReference type="EMBL" id="MBU3814235.1"/>
    </source>
</evidence>
<comment type="caution">
    <text evidence="2">The sequence shown here is derived from an EMBL/GenBank/DDBJ whole genome shotgun (WGS) entry which is preliminary data.</text>
</comment>
<sequence length="126" mass="14206">MKKKILLCCMSFLLATFVRLKAEETPVIITLEETVKDYRDNRSIQIVPKASHDGRAIYIRLDWPCDRLYVEVGSADGMMVFAGTPDGLGDTEYVLEIPGSGAEEYTLWVLVDETMYVGEFFVGNDN</sequence>
<reference evidence="2" key="2">
    <citation type="submission" date="2021-04" db="EMBL/GenBank/DDBJ databases">
        <authorList>
            <person name="Gilroy R."/>
        </authorList>
    </citation>
    <scope>NUCLEOTIDE SEQUENCE</scope>
    <source>
        <strain evidence="2">B3-3758</strain>
    </source>
</reference>
<feature type="chain" id="PRO_5038934633" evidence="1">
    <location>
        <begin position="23"/>
        <end position="126"/>
    </location>
</feature>
<gene>
    <name evidence="2" type="ORF">H9791_06960</name>
</gene>
<protein>
    <submittedName>
        <fullName evidence="2">DUF3244 domain-containing protein</fullName>
    </submittedName>
</protein>
<name>A0A9E2KH41_9BACE</name>
<keyword evidence="1" id="KW-0732">Signal</keyword>
<dbReference type="EMBL" id="JAHLFO010000097">
    <property type="protein sequence ID" value="MBU3814235.1"/>
    <property type="molecule type" value="Genomic_DNA"/>
</dbReference>
<organism evidence="2 3">
    <name type="scientific">Candidatus Bacteroides intestinipullorum</name>
    <dbReference type="NCBI Taxonomy" id="2838471"/>
    <lineage>
        <taxon>Bacteria</taxon>
        <taxon>Pseudomonadati</taxon>
        <taxon>Bacteroidota</taxon>
        <taxon>Bacteroidia</taxon>
        <taxon>Bacteroidales</taxon>
        <taxon>Bacteroidaceae</taxon>
        <taxon>Bacteroides</taxon>
    </lineage>
</organism>
<evidence type="ECO:0000313" key="3">
    <source>
        <dbReference type="Proteomes" id="UP000824236"/>
    </source>
</evidence>
<proteinExistence type="predicted"/>
<reference evidence="2" key="1">
    <citation type="journal article" date="2021" name="PeerJ">
        <title>Extensive microbial diversity within the chicken gut microbiome revealed by metagenomics and culture.</title>
        <authorList>
            <person name="Gilroy R."/>
            <person name="Ravi A."/>
            <person name="Getino M."/>
            <person name="Pursley I."/>
            <person name="Horton D.L."/>
            <person name="Alikhan N.F."/>
            <person name="Baker D."/>
            <person name="Gharbi K."/>
            <person name="Hall N."/>
            <person name="Watson M."/>
            <person name="Adriaenssens E.M."/>
            <person name="Foster-Nyarko E."/>
            <person name="Jarju S."/>
            <person name="Secka A."/>
            <person name="Antonio M."/>
            <person name="Oren A."/>
            <person name="Chaudhuri R.R."/>
            <person name="La Ragione R."/>
            <person name="Hildebrand F."/>
            <person name="Pallen M.J."/>
        </authorList>
    </citation>
    <scope>NUCLEOTIDE SEQUENCE</scope>
    <source>
        <strain evidence="2">B3-3758</strain>
    </source>
</reference>
<evidence type="ECO:0000256" key="1">
    <source>
        <dbReference type="SAM" id="SignalP"/>
    </source>
</evidence>